<evidence type="ECO:0000256" key="6">
    <source>
        <dbReference type="ARBA" id="ARBA00022679"/>
    </source>
</evidence>
<comment type="caution">
    <text evidence="11">Lacks conserved residue(s) required for the propagation of feature annotation.</text>
</comment>
<comment type="pathway">
    <text evidence="11">Cofactor biosynthesis; pyridoxine 5'-phosphate biosynthesis; pyridoxine 5'-phosphate from D-erythrose 4-phosphate: step 3/5.</text>
</comment>
<comment type="pathway">
    <text evidence="2 11">Amino-acid biosynthesis; L-serine biosynthesis; L-serine from 3-phospho-D-glycerate: step 2/3.</text>
</comment>
<feature type="domain" description="Aminotransferase class V" evidence="12">
    <location>
        <begin position="4"/>
        <end position="347"/>
    </location>
</feature>
<comment type="caution">
    <text evidence="13">The sequence shown here is derived from an EMBL/GenBank/DDBJ whole genome shotgun (WGS) entry which is preliminary data.</text>
</comment>
<gene>
    <name evidence="11 13" type="primary">serC</name>
    <name evidence="13" type="ORF">AAAT05_06010</name>
    <name evidence="14" type="ORF">AAAT05_06475</name>
</gene>
<dbReference type="EMBL" id="JBBNGS010000010">
    <property type="protein sequence ID" value="MEQ2637980.1"/>
    <property type="molecule type" value="Genomic_DNA"/>
</dbReference>
<dbReference type="GO" id="GO:0004648">
    <property type="term" value="F:O-phospho-L-serine:2-oxoglutarate aminotransferase activity"/>
    <property type="evidence" value="ECO:0007669"/>
    <property type="project" value="UniProtKB-EC"/>
</dbReference>
<evidence type="ECO:0000256" key="2">
    <source>
        <dbReference type="ARBA" id="ARBA00005099"/>
    </source>
</evidence>
<dbReference type="Proteomes" id="UP001478817">
    <property type="component" value="Unassembled WGS sequence"/>
</dbReference>
<evidence type="ECO:0000313" key="15">
    <source>
        <dbReference type="Proteomes" id="UP001478817"/>
    </source>
</evidence>
<keyword evidence="4 11" id="KW-0032">Aminotransferase</keyword>
<dbReference type="RefSeq" id="WP_349182497.1">
    <property type="nucleotide sequence ID" value="NZ_JBBNGS010000010.1"/>
</dbReference>
<evidence type="ECO:0000259" key="12">
    <source>
        <dbReference type="Pfam" id="PF00266"/>
    </source>
</evidence>
<evidence type="ECO:0000256" key="7">
    <source>
        <dbReference type="ARBA" id="ARBA00022898"/>
    </source>
</evidence>
<feature type="binding site" evidence="11">
    <location>
        <position position="151"/>
    </location>
    <ligand>
        <name>pyridoxal 5'-phosphate</name>
        <dbReference type="ChEBI" id="CHEBI:597326"/>
    </ligand>
</feature>
<sequence>MPRVYNFSAGPAVLPEEVLSQAAAEMLDYHGCGMSVMEMSHRSPVFQGILDEAEADLRQLMGVPDDYAALFLQGGDSLLFSTVFMNLAKNGKADYVVSGNWSKKAFEQAQILGDPKLLASSEDGNFSYVPDVSSLDVRDDASFVYICQNETITGTRYPELPDTKGHVLVADQSSMFLSEPVDVGSYGLIHAGVQKNVGPAGVQVVIVRRDLIAEDLAEVPTMLRLKTHADAGSLYDTPNCWGIYVCGLVFKWLLALGGLAEMEKINRSKATLLYDYLDASGLFSSTVAPRDRSLMNVPFVTGDAELDRRFVAEAAEEGLVNLKGHRLVGGMRASIYNAMPEEGVRALVEFMDRFEKGVRR</sequence>
<comment type="catalytic activity">
    <reaction evidence="9 11">
        <text>4-(phosphooxy)-L-threonine + 2-oxoglutarate = (R)-3-hydroxy-2-oxo-4-phosphooxybutanoate + L-glutamate</text>
        <dbReference type="Rhea" id="RHEA:16573"/>
        <dbReference type="ChEBI" id="CHEBI:16810"/>
        <dbReference type="ChEBI" id="CHEBI:29985"/>
        <dbReference type="ChEBI" id="CHEBI:58452"/>
        <dbReference type="ChEBI" id="CHEBI:58538"/>
        <dbReference type="EC" id="2.6.1.52"/>
    </reaction>
</comment>
<dbReference type="PANTHER" id="PTHR43247">
    <property type="entry name" value="PHOSPHOSERINE AMINOTRANSFERASE"/>
    <property type="match status" value="1"/>
</dbReference>
<evidence type="ECO:0000313" key="13">
    <source>
        <dbReference type="EMBL" id="MEQ2637897.1"/>
    </source>
</evidence>
<comment type="catalytic activity">
    <reaction evidence="10 11">
        <text>O-phospho-L-serine + 2-oxoglutarate = 3-phosphooxypyruvate + L-glutamate</text>
        <dbReference type="Rhea" id="RHEA:14329"/>
        <dbReference type="ChEBI" id="CHEBI:16810"/>
        <dbReference type="ChEBI" id="CHEBI:18110"/>
        <dbReference type="ChEBI" id="CHEBI:29985"/>
        <dbReference type="ChEBI" id="CHEBI:57524"/>
        <dbReference type="EC" id="2.6.1.52"/>
    </reaction>
</comment>
<evidence type="ECO:0000256" key="4">
    <source>
        <dbReference type="ARBA" id="ARBA00022576"/>
    </source>
</evidence>
<evidence type="ECO:0000313" key="14">
    <source>
        <dbReference type="EMBL" id="MEQ2637980.1"/>
    </source>
</evidence>
<dbReference type="PANTHER" id="PTHR43247:SF1">
    <property type="entry name" value="PHOSPHOSERINE AMINOTRANSFERASE"/>
    <property type="match status" value="1"/>
</dbReference>
<evidence type="ECO:0000256" key="3">
    <source>
        <dbReference type="ARBA" id="ARBA00006904"/>
    </source>
</evidence>
<protein>
    <recommendedName>
        <fullName evidence="11">Phosphoserine aminotransferase</fullName>
        <ecNumber evidence="11">2.6.1.52</ecNumber>
    </recommendedName>
    <alternativeName>
        <fullName evidence="11">Phosphohydroxythreonine aminotransferase</fullName>
        <shortName evidence="11">PSAT</shortName>
    </alternativeName>
</protein>
<keyword evidence="6 11" id="KW-0808">Transferase</keyword>
<dbReference type="NCBIfam" id="NF003764">
    <property type="entry name" value="PRK05355.1"/>
    <property type="match status" value="1"/>
</dbReference>
<dbReference type="EC" id="2.6.1.52" evidence="11"/>
<evidence type="ECO:0000256" key="9">
    <source>
        <dbReference type="ARBA" id="ARBA00047630"/>
    </source>
</evidence>
<keyword evidence="8 11" id="KW-0718">Serine biosynthesis</keyword>
<evidence type="ECO:0000256" key="10">
    <source>
        <dbReference type="ARBA" id="ARBA00049007"/>
    </source>
</evidence>
<dbReference type="InterPro" id="IPR015421">
    <property type="entry name" value="PyrdxlP-dep_Trfase_major"/>
</dbReference>
<dbReference type="NCBIfam" id="TIGR01364">
    <property type="entry name" value="serC_1"/>
    <property type="match status" value="1"/>
</dbReference>
<feature type="modified residue" description="N6-(pyridoxal phosphate)lysine" evidence="11">
    <location>
        <position position="195"/>
    </location>
</feature>
<comment type="similarity">
    <text evidence="3 11">Belongs to the class-V pyridoxal-phosphate-dependent aminotransferase family. SerC subfamily.</text>
</comment>
<keyword evidence="11" id="KW-0963">Cytoplasm</keyword>
<evidence type="ECO:0000256" key="11">
    <source>
        <dbReference type="HAMAP-Rule" id="MF_00160"/>
    </source>
</evidence>
<dbReference type="HAMAP" id="MF_00160">
    <property type="entry name" value="SerC_aminotrans_5"/>
    <property type="match status" value="1"/>
</dbReference>
<comment type="cofactor">
    <cofactor evidence="11">
        <name>pyridoxal 5'-phosphate</name>
        <dbReference type="ChEBI" id="CHEBI:597326"/>
    </cofactor>
    <text evidence="11">Binds 1 pyridoxal phosphate per subunit.</text>
</comment>
<accession>A0ABV1IG70</accession>
<keyword evidence="15" id="KW-1185">Reference proteome</keyword>
<evidence type="ECO:0000256" key="8">
    <source>
        <dbReference type="ARBA" id="ARBA00023299"/>
    </source>
</evidence>
<dbReference type="Gene3D" id="3.40.640.10">
    <property type="entry name" value="Type I PLP-dependent aspartate aminotransferase-like (Major domain)"/>
    <property type="match status" value="1"/>
</dbReference>
<dbReference type="InterPro" id="IPR000192">
    <property type="entry name" value="Aminotrans_V_dom"/>
</dbReference>
<dbReference type="Pfam" id="PF00266">
    <property type="entry name" value="Aminotran_5"/>
    <property type="match status" value="1"/>
</dbReference>
<feature type="binding site" evidence="11">
    <location>
        <position position="42"/>
    </location>
    <ligand>
        <name>L-glutamate</name>
        <dbReference type="ChEBI" id="CHEBI:29985"/>
    </ligand>
</feature>
<feature type="binding site" evidence="11">
    <location>
        <position position="101"/>
    </location>
    <ligand>
        <name>pyridoxal 5'-phosphate</name>
        <dbReference type="ChEBI" id="CHEBI:597326"/>
    </ligand>
</feature>
<comment type="subunit">
    <text evidence="11">Homodimer.</text>
</comment>
<comment type="function">
    <text evidence="1 11">Catalyzes the reversible conversion of 3-phosphohydroxypyruvate to phosphoserine and of 3-hydroxy-2-oxo-4-phosphonooxybutanoate to phosphohydroxythreonine.</text>
</comment>
<keyword evidence="5 11" id="KW-0028">Amino-acid biosynthesis</keyword>
<keyword evidence="11" id="KW-0664">Pyridoxine biosynthesis</keyword>
<comment type="subcellular location">
    <subcellularLocation>
        <location evidence="11">Cytoplasm</location>
    </subcellularLocation>
</comment>
<organism evidence="13 15">
    <name type="scientific">Paratractidigestivibacter faecalis</name>
    <dbReference type="NCBI Taxonomy" id="2292441"/>
    <lineage>
        <taxon>Bacteria</taxon>
        <taxon>Bacillati</taxon>
        <taxon>Actinomycetota</taxon>
        <taxon>Coriobacteriia</taxon>
        <taxon>Coriobacteriales</taxon>
        <taxon>Atopobiaceae</taxon>
        <taxon>Paratractidigestivibacter</taxon>
    </lineage>
</organism>
<dbReference type="EMBL" id="JBBNGS010000010">
    <property type="protein sequence ID" value="MEQ2637897.1"/>
    <property type="molecule type" value="Genomic_DNA"/>
</dbReference>
<dbReference type="SUPFAM" id="SSF53383">
    <property type="entry name" value="PLP-dependent transferases"/>
    <property type="match status" value="1"/>
</dbReference>
<reference evidence="13 15" key="1">
    <citation type="submission" date="2024-04" db="EMBL/GenBank/DDBJ databases">
        <title>Human intestinal bacterial collection.</title>
        <authorList>
            <person name="Pauvert C."/>
            <person name="Hitch T.C.A."/>
            <person name="Clavel T."/>
        </authorList>
    </citation>
    <scope>NUCLEOTIDE SEQUENCE [LARGE SCALE GENOMIC DNA]</scope>
    <source>
        <strain evidence="13 15">CLA-AA-H197</strain>
    </source>
</reference>
<evidence type="ECO:0000256" key="1">
    <source>
        <dbReference type="ARBA" id="ARBA00003483"/>
    </source>
</evidence>
<name>A0ABV1IG70_9ACTN</name>
<proteinExistence type="inferred from homology"/>
<dbReference type="InterPro" id="IPR015424">
    <property type="entry name" value="PyrdxlP-dep_Trfase"/>
</dbReference>
<dbReference type="PIRSF" id="PIRSF000525">
    <property type="entry name" value="SerC"/>
    <property type="match status" value="1"/>
</dbReference>
<evidence type="ECO:0000256" key="5">
    <source>
        <dbReference type="ARBA" id="ARBA00022605"/>
    </source>
</evidence>
<feature type="binding site" evidence="11">
    <location>
        <position position="171"/>
    </location>
    <ligand>
        <name>pyridoxal 5'-phosphate</name>
        <dbReference type="ChEBI" id="CHEBI:597326"/>
    </ligand>
</feature>
<dbReference type="Gene3D" id="3.90.1150.10">
    <property type="entry name" value="Aspartate Aminotransferase, domain 1"/>
    <property type="match status" value="1"/>
</dbReference>
<feature type="binding site" evidence="11">
    <location>
        <position position="194"/>
    </location>
    <ligand>
        <name>pyridoxal 5'-phosphate</name>
        <dbReference type="ChEBI" id="CHEBI:597326"/>
    </ligand>
</feature>
<dbReference type="InterPro" id="IPR022278">
    <property type="entry name" value="Pser_aminoTfrase"/>
</dbReference>
<dbReference type="InterPro" id="IPR015422">
    <property type="entry name" value="PyrdxlP-dep_Trfase_small"/>
</dbReference>
<keyword evidence="7 11" id="KW-0663">Pyridoxal phosphate</keyword>